<feature type="domain" description="Methyltransferase" evidence="1">
    <location>
        <begin position="41"/>
        <end position="137"/>
    </location>
</feature>
<dbReference type="Proteomes" id="UP000028492">
    <property type="component" value="Chromosome"/>
</dbReference>
<sequence>MTKYAPSWLQLREDADAAARAAELIEPVRSFLNEQDEVVVRDLGCGTGSLGRWLARRLPGRQRWILHDRDPDLLTHAQARTSRPDHALDGSEVTVVTEQRDITELRAEDLAGTSLVAASALLDLLTAEEMSRLAEACVEARCAVLFTLSVSGRVVLSPKDRFDVEISDAFNAHQRRVTGGRWLLGPDAVDVAFGVFERLGATARRAPSPWRLGADQAALTAEWLTGWVGAACEQRPELAADGDSYLRWRLAQCAAGELNAVIQHEDLLVVPA</sequence>
<dbReference type="Pfam" id="PF13649">
    <property type="entry name" value="Methyltransf_25"/>
    <property type="match status" value="1"/>
</dbReference>
<reference evidence="2 3" key="1">
    <citation type="journal article" date="2014" name="J. Biotechnol.">
        <title>Complete genome sequence of the actinobacterium Amycolatopsis japonica MG417-CF17(T) (=DSM 44213T) producing (S,S)-N,N'-ethylenediaminedisuccinic acid.</title>
        <authorList>
            <person name="Stegmann E."/>
            <person name="Albersmeier A."/>
            <person name="Spohn M."/>
            <person name="Gert H."/>
            <person name="Weber T."/>
            <person name="Wohlleben W."/>
            <person name="Kalinowski J."/>
            <person name="Ruckert C."/>
        </authorList>
    </citation>
    <scope>NUCLEOTIDE SEQUENCE [LARGE SCALE GENOMIC DNA]</scope>
    <source>
        <strain evidence="3">MG417-CF17 (DSM 44213)</strain>
    </source>
</reference>
<dbReference type="HOGENOM" id="CLU_047561_0_0_11"/>
<evidence type="ECO:0000313" key="3">
    <source>
        <dbReference type="Proteomes" id="UP000028492"/>
    </source>
</evidence>
<dbReference type="AlphaFoldDB" id="A0A075V4D1"/>
<gene>
    <name evidence="2" type="ORF">AJAP_32960</name>
</gene>
<dbReference type="KEGG" id="aja:AJAP_32960"/>
<evidence type="ECO:0000259" key="1">
    <source>
        <dbReference type="Pfam" id="PF13649"/>
    </source>
</evidence>
<accession>A0A075V4D1</accession>
<keyword evidence="3" id="KW-1185">Reference proteome</keyword>
<dbReference type="Gene3D" id="3.40.50.150">
    <property type="entry name" value="Vaccinia Virus protein VP39"/>
    <property type="match status" value="1"/>
</dbReference>
<dbReference type="eggNOG" id="COG4106">
    <property type="taxonomic scope" value="Bacteria"/>
</dbReference>
<evidence type="ECO:0000313" key="2">
    <source>
        <dbReference type="EMBL" id="AIG79406.1"/>
    </source>
</evidence>
<keyword evidence="2" id="KW-0489">Methyltransferase</keyword>
<dbReference type="GO" id="GO:0032259">
    <property type="term" value="P:methylation"/>
    <property type="evidence" value="ECO:0007669"/>
    <property type="project" value="UniProtKB-KW"/>
</dbReference>
<protein>
    <submittedName>
        <fullName evidence="2">Trans-aconitate methyltransferase-related protein</fullName>
    </submittedName>
</protein>
<proteinExistence type="predicted"/>
<name>A0A075V4D1_9PSEU</name>
<dbReference type="STRING" id="208439.AJAP_32960"/>
<dbReference type="EMBL" id="CP008953">
    <property type="protein sequence ID" value="AIG79406.1"/>
    <property type="molecule type" value="Genomic_DNA"/>
</dbReference>
<dbReference type="InterPro" id="IPR029063">
    <property type="entry name" value="SAM-dependent_MTases_sf"/>
</dbReference>
<dbReference type="InterPro" id="IPR041698">
    <property type="entry name" value="Methyltransf_25"/>
</dbReference>
<keyword evidence="2" id="KW-0808">Transferase</keyword>
<dbReference type="SUPFAM" id="SSF53335">
    <property type="entry name" value="S-adenosyl-L-methionine-dependent methyltransferases"/>
    <property type="match status" value="1"/>
</dbReference>
<dbReference type="GO" id="GO:0008168">
    <property type="term" value="F:methyltransferase activity"/>
    <property type="evidence" value="ECO:0007669"/>
    <property type="project" value="UniProtKB-KW"/>
</dbReference>
<dbReference type="RefSeq" id="WP_038518632.1">
    <property type="nucleotide sequence ID" value="NZ_CP008953.1"/>
</dbReference>
<organism evidence="2 3">
    <name type="scientific">Amycolatopsis japonica</name>
    <dbReference type="NCBI Taxonomy" id="208439"/>
    <lineage>
        <taxon>Bacteria</taxon>
        <taxon>Bacillati</taxon>
        <taxon>Actinomycetota</taxon>
        <taxon>Actinomycetes</taxon>
        <taxon>Pseudonocardiales</taxon>
        <taxon>Pseudonocardiaceae</taxon>
        <taxon>Amycolatopsis</taxon>
        <taxon>Amycolatopsis japonica group</taxon>
    </lineage>
</organism>